<dbReference type="Proteomes" id="UP000295375">
    <property type="component" value="Unassembled WGS sequence"/>
</dbReference>
<dbReference type="InterPro" id="IPR022484">
    <property type="entry name" value="PEP-CTERM/exosrtase_acylTfrase"/>
</dbReference>
<evidence type="ECO:0000313" key="3">
    <source>
        <dbReference type="Proteomes" id="UP000295375"/>
    </source>
</evidence>
<dbReference type="EMBL" id="SNYM01000010">
    <property type="protein sequence ID" value="TDQ47454.1"/>
    <property type="molecule type" value="Genomic_DNA"/>
</dbReference>
<dbReference type="AlphaFoldDB" id="A0A4R6UVC9"/>
<evidence type="ECO:0000313" key="2">
    <source>
        <dbReference type="EMBL" id="TDQ47454.1"/>
    </source>
</evidence>
<reference evidence="2 3" key="1">
    <citation type="submission" date="2019-03" db="EMBL/GenBank/DDBJ databases">
        <title>Genomic Encyclopedia of Type Strains, Phase IV (KMG-IV): sequencing the most valuable type-strain genomes for metagenomic binning, comparative biology and taxonomic classification.</title>
        <authorList>
            <person name="Goeker M."/>
        </authorList>
    </citation>
    <scope>NUCLEOTIDE SEQUENCE [LARGE SCALE GENOMIC DNA]</scope>
    <source>
        <strain evidence="2 3">DSM 103792</strain>
    </source>
</reference>
<comment type="caution">
    <text evidence="2">The sequence shown here is derived from an EMBL/GenBank/DDBJ whole genome shotgun (WGS) entry which is preliminary data.</text>
</comment>
<dbReference type="OrthoDB" id="582214at2"/>
<feature type="transmembrane region" description="Helical" evidence="1">
    <location>
        <begin position="151"/>
        <end position="171"/>
    </location>
</feature>
<accession>A0A4R6UVC9</accession>
<keyword evidence="3" id="KW-1185">Reference proteome</keyword>
<dbReference type="RefSeq" id="WP_133591074.1">
    <property type="nucleotide sequence ID" value="NZ_CP037953.1"/>
</dbReference>
<name>A0A4R6UVC9_9GAMM</name>
<dbReference type="InterPro" id="IPR016181">
    <property type="entry name" value="Acyl_CoA_acyltransferase"/>
</dbReference>
<dbReference type="SUPFAM" id="SSF55729">
    <property type="entry name" value="Acyl-CoA N-acyltransferases (Nat)"/>
    <property type="match status" value="1"/>
</dbReference>
<sequence length="243" mass="28092">MEHLGQHFHRYFDLIPGTTEEICDRIFRLRYQVYCEELGFEDASAFPDGLEKDEVDKHALHCLLVHKPTGLSAGCFRLILNPSENYRLPFEYACGERLDHSEWHPRELNHDQFGEISRLAVHSHFRRRNGESQTPIGVTSGGLHDDAPRQYPLVATGLFLGSTALAIYLGLSRVYVMMEPRLCRLLRACGIVFKQVGEVIDYHGQRGPFMITQDLVYQHLPPDAKKLMEEFKDLYRQHEIKKP</sequence>
<evidence type="ECO:0000256" key="1">
    <source>
        <dbReference type="SAM" id="Phobius"/>
    </source>
</evidence>
<protein>
    <submittedName>
        <fullName evidence="2">N-acyl amino acid synthase of PEP-CTERM/exosortase system</fullName>
    </submittedName>
</protein>
<proteinExistence type="predicted"/>
<dbReference type="Pfam" id="PF13444">
    <property type="entry name" value="Acetyltransf_5"/>
    <property type="match status" value="1"/>
</dbReference>
<gene>
    <name evidence="2" type="ORF">EV696_11046</name>
</gene>
<keyword evidence="1" id="KW-0812">Transmembrane</keyword>
<dbReference type="NCBIfam" id="TIGR03694">
    <property type="entry name" value="exosort_acyl"/>
    <property type="match status" value="1"/>
</dbReference>
<keyword evidence="1" id="KW-0472">Membrane</keyword>
<dbReference type="Gene3D" id="3.40.630.30">
    <property type="match status" value="1"/>
</dbReference>
<keyword evidence="1" id="KW-1133">Transmembrane helix</keyword>
<organism evidence="2 3">
    <name type="scientific">Permianibacter aggregans</name>
    <dbReference type="NCBI Taxonomy" id="1510150"/>
    <lineage>
        <taxon>Bacteria</taxon>
        <taxon>Pseudomonadati</taxon>
        <taxon>Pseudomonadota</taxon>
        <taxon>Gammaproteobacteria</taxon>
        <taxon>Pseudomonadales</taxon>
        <taxon>Pseudomonadaceae</taxon>
        <taxon>Permianibacter</taxon>
    </lineage>
</organism>